<proteinExistence type="predicted"/>
<sequence length="177" mass="19689">MAKLPWVYWDACTWIAYINQEKEIALKDGTVENRFSKCLEVLDRANNKKLEIVTSAFTLAEVCKKPEIRDSPLENLTGFFEKSYIVIVPVDMSIGRRAQHMQASGLVSLKPADSIHLASAIRAKVTELHTFDSGILKLDGVVPGFDGKPLKICKPSEGLPLGPLFDGEEDDTEERPD</sequence>
<dbReference type="Proteomes" id="UP001069802">
    <property type="component" value="Unassembled WGS sequence"/>
</dbReference>
<feature type="region of interest" description="Disordered" evidence="1">
    <location>
        <begin position="157"/>
        <end position="177"/>
    </location>
</feature>
<evidence type="ECO:0000256" key="1">
    <source>
        <dbReference type="SAM" id="MobiDB-lite"/>
    </source>
</evidence>
<dbReference type="Pfam" id="PF01850">
    <property type="entry name" value="PIN"/>
    <property type="match status" value="1"/>
</dbReference>
<keyword evidence="4" id="KW-1185">Reference proteome</keyword>
<feature type="compositionally biased region" description="Acidic residues" evidence="1">
    <location>
        <begin position="166"/>
        <end position="177"/>
    </location>
</feature>
<dbReference type="SUPFAM" id="SSF88723">
    <property type="entry name" value="PIN domain-like"/>
    <property type="match status" value="1"/>
</dbReference>
<accession>A0ABT4LJB5</accession>
<feature type="domain" description="PIN" evidence="2">
    <location>
        <begin position="33"/>
        <end position="139"/>
    </location>
</feature>
<name>A0ABT4LJB5_9PROT</name>
<protein>
    <submittedName>
        <fullName evidence="3">PIN domain-containing protein</fullName>
    </submittedName>
</protein>
<evidence type="ECO:0000313" key="4">
    <source>
        <dbReference type="Proteomes" id="UP001069802"/>
    </source>
</evidence>
<evidence type="ECO:0000259" key="2">
    <source>
        <dbReference type="Pfam" id="PF01850"/>
    </source>
</evidence>
<dbReference type="RefSeq" id="WP_269423360.1">
    <property type="nucleotide sequence ID" value="NZ_JAPWGY010000003.1"/>
</dbReference>
<dbReference type="InterPro" id="IPR002716">
    <property type="entry name" value="PIN_dom"/>
</dbReference>
<evidence type="ECO:0000313" key="3">
    <source>
        <dbReference type="EMBL" id="MCZ4281188.1"/>
    </source>
</evidence>
<dbReference type="InterPro" id="IPR029060">
    <property type="entry name" value="PIN-like_dom_sf"/>
</dbReference>
<dbReference type="Gene3D" id="3.40.50.1010">
    <property type="entry name" value="5'-nuclease"/>
    <property type="match status" value="1"/>
</dbReference>
<organism evidence="3 4">
    <name type="scientific">Kiloniella laminariae</name>
    <dbReference type="NCBI Taxonomy" id="454162"/>
    <lineage>
        <taxon>Bacteria</taxon>
        <taxon>Pseudomonadati</taxon>
        <taxon>Pseudomonadota</taxon>
        <taxon>Alphaproteobacteria</taxon>
        <taxon>Rhodospirillales</taxon>
        <taxon>Kiloniellaceae</taxon>
        <taxon>Kiloniella</taxon>
    </lineage>
</organism>
<dbReference type="EMBL" id="JAPWGY010000003">
    <property type="protein sequence ID" value="MCZ4281188.1"/>
    <property type="molecule type" value="Genomic_DNA"/>
</dbReference>
<gene>
    <name evidence="3" type="ORF">O4H49_10395</name>
</gene>
<reference evidence="3" key="1">
    <citation type="submission" date="2022-12" db="EMBL/GenBank/DDBJ databases">
        <title>Bacterial isolates from different developmental stages of Nematostella vectensis.</title>
        <authorList>
            <person name="Fraune S."/>
        </authorList>
    </citation>
    <scope>NUCLEOTIDE SEQUENCE</scope>
    <source>
        <strain evidence="3">G21630-S1</strain>
    </source>
</reference>
<comment type="caution">
    <text evidence="3">The sequence shown here is derived from an EMBL/GenBank/DDBJ whole genome shotgun (WGS) entry which is preliminary data.</text>
</comment>